<comment type="caution">
    <text evidence="1">The sequence shown here is derived from an EMBL/GenBank/DDBJ whole genome shotgun (WGS) entry which is preliminary data.</text>
</comment>
<name>A0A4C2AEI4_EUMVA</name>
<dbReference type="AlphaFoldDB" id="A0A4C2AEI4"/>
<organism evidence="1 2">
    <name type="scientific">Eumeta variegata</name>
    <name type="common">Bagworm moth</name>
    <name type="synonym">Eumeta japonica</name>
    <dbReference type="NCBI Taxonomy" id="151549"/>
    <lineage>
        <taxon>Eukaryota</taxon>
        <taxon>Metazoa</taxon>
        <taxon>Ecdysozoa</taxon>
        <taxon>Arthropoda</taxon>
        <taxon>Hexapoda</taxon>
        <taxon>Insecta</taxon>
        <taxon>Pterygota</taxon>
        <taxon>Neoptera</taxon>
        <taxon>Endopterygota</taxon>
        <taxon>Lepidoptera</taxon>
        <taxon>Glossata</taxon>
        <taxon>Ditrysia</taxon>
        <taxon>Tineoidea</taxon>
        <taxon>Psychidae</taxon>
        <taxon>Oiketicinae</taxon>
        <taxon>Eumeta</taxon>
    </lineage>
</organism>
<evidence type="ECO:0000313" key="1">
    <source>
        <dbReference type="EMBL" id="GBP98212.1"/>
    </source>
</evidence>
<reference evidence="1 2" key="1">
    <citation type="journal article" date="2019" name="Commun. Biol.">
        <title>The bagworm genome reveals a unique fibroin gene that provides high tensile strength.</title>
        <authorList>
            <person name="Kono N."/>
            <person name="Nakamura H."/>
            <person name="Ohtoshi R."/>
            <person name="Tomita M."/>
            <person name="Numata K."/>
            <person name="Arakawa K."/>
        </authorList>
    </citation>
    <scope>NUCLEOTIDE SEQUENCE [LARGE SCALE GENOMIC DNA]</scope>
</reference>
<dbReference type="Proteomes" id="UP000299102">
    <property type="component" value="Unassembled WGS sequence"/>
</dbReference>
<protein>
    <submittedName>
        <fullName evidence="1">Uncharacterized protein</fullName>
    </submittedName>
</protein>
<proteinExistence type="predicted"/>
<gene>
    <name evidence="1" type="ORF">EVAR_70741_1</name>
</gene>
<dbReference type="EMBL" id="BGZK01003089">
    <property type="protein sequence ID" value="GBP98212.1"/>
    <property type="molecule type" value="Genomic_DNA"/>
</dbReference>
<keyword evidence="2" id="KW-1185">Reference proteome</keyword>
<evidence type="ECO:0000313" key="2">
    <source>
        <dbReference type="Proteomes" id="UP000299102"/>
    </source>
</evidence>
<sequence length="226" mass="23548">MATGLQRMACVEDGLKKGKCAICKGFGTVCIDLSPISSITALRQTKLGQITLDLSKTDTDGISATPVFGDSTTSLMTYFGVIDVFNLPSGCVRVPCGVGGPGAGGGGASADSAASVPCLDGLQSVAESISKEKLRAESEVRTQIEVENSTGVEIECEIGMRTRSGAGSEPTAKAGLRSLSSLTLVQRGQELRMNAVTNAMTTSMNDELRRSSRDIKSVVSFDQVKI</sequence>
<accession>A0A4C2AEI4</accession>